<dbReference type="EMBL" id="ABYJ02000231">
    <property type="protein sequence ID" value="EEU99211.1"/>
    <property type="molecule type" value="Genomic_DNA"/>
</dbReference>
<dbReference type="SUPFAM" id="SSF69593">
    <property type="entry name" value="Glycerol-3-phosphate (1)-acyltransferase"/>
    <property type="match status" value="1"/>
</dbReference>
<dbReference type="Pfam" id="PF01553">
    <property type="entry name" value="Acyltransferase"/>
    <property type="match status" value="1"/>
</dbReference>
<evidence type="ECO:0000313" key="4">
    <source>
        <dbReference type="EMBL" id="EEU99211.1"/>
    </source>
</evidence>
<keyword evidence="1 4" id="KW-0808">Transferase</keyword>
<dbReference type="SMART" id="SM00563">
    <property type="entry name" value="PlsC"/>
    <property type="match status" value="1"/>
</dbReference>
<reference evidence="5 7" key="2">
    <citation type="submission" date="2018-09" db="EMBL/GenBank/DDBJ databases">
        <authorList>
            <person name="Petit M.-A."/>
            <person name="Lossouarn J."/>
        </authorList>
    </citation>
    <scope>NUCLEOTIDE SEQUENCE [LARGE SCALE GENOMIC DNA]</scope>
    <source>
        <strain evidence="5 7">L1-82</strain>
    </source>
</reference>
<feature type="domain" description="Phospholipid/glycerol acyltransferase" evidence="3">
    <location>
        <begin position="12"/>
        <end position="129"/>
    </location>
</feature>
<dbReference type="AlphaFoldDB" id="C7GG73"/>
<accession>C7GG73</accession>
<evidence type="ECO:0000259" key="3">
    <source>
        <dbReference type="SMART" id="SM00563"/>
    </source>
</evidence>
<dbReference type="Proteomes" id="UP000294398">
    <property type="component" value="Chromosome"/>
</dbReference>
<dbReference type="PANTHER" id="PTHR10434:SF40">
    <property type="entry name" value="1-ACYL-SN-GLYCEROL-3-PHOSPHATE ACYLTRANSFERASE"/>
    <property type="match status" value="1"/>
</dbReference>
<dbReference type="HOGENOM" id="CLU_1110740_0_0_9"/>
<name>C7GG73_9FIRM</name>
<sequence length="250" mass="29479">MNEKSAFHNKPIIFVVTHIGKWDFEIVNEQIQEQFYVIAADYKNLSRGLNGIILKANGIVYVDERDKADKMNTKEIMIRLLRCGANIMIFPEGTWNLSENSIVNDIAYGAVYSAIETGASICPIAIEQYDKRFVINMGKTIEVTGKNINKKKLNCELRDMLATLKWQIWEREGLKKRSDISDDYWKNFIEQRRREWKEYSLREQIINTYIPEEKRQYWLTQIELKTKNIPTWLEILKNEEGLGWMTNDNL</sequence>
<dbReference type="RefSeq" id="WP_006859016.1">
    <property type="nucleotide sequence ID" value="NZ_GG692748.1"/>
</dbReference>
<evidence type="ECO:0000313" key="7">
    <source>
        <dbReference type="Proteomes" id="UP000294398"/>
    </source>
</evidence>
<dbReference type="GeneID" id="61434793"/>
<dbReference type="Proteomes" id="UP000004828">
    <property type="component" value="Unassembled WGS sequence"/>
</dbReference>
<dbReference type="GO" id="GO:0003841">
    <property type="term" value="F:1-acylglycerol-3-phosphate O-acyltransferase activity"/>
    <property type="evidence" value="ECO:0007669"/>
    <property type="project" value="TreeGrafter"/>
</dbReference>
<gene>
    <name evidence="5" type="ORF">RIL182_03577</name>
    <name evidence="4" type="ORF">ROSINTL182_08935</name>
</gene>
<proteinExistence type="predicted"/>
<dbReference type="GO" id="GO:0006654">
    <property type="term" value="P:phosphatidic acid biosynthetic process"/>
    <property type="evidence" value="ECO:0007669"/>
    <property type="project" value="TreeGrafter"/>
</dbReference>
<evidence type="ECO:0000313" key="5">
    <source>
        <dbReference type="EMBL" id="VCV23671.1"/>
    </source>
</evidence>
<protein>
    <submittedName>
        <fullName evidence="4">Acyltransferase</fullName>
    </submittedName>
</protein>
<dbReference type="PANTHER" id="PTHR10434">
    <property type="entry name" value="1-ACYL-SN-GLYCEROL-3-PHOSPHATE ACYLTRANSFERASE"/>
    <property type="match status" value="1"/>
</dbReference>
<evidence type="ECO:0000313" key="6">
    <source>
        <dbReference type="Proteomes" id="UP000004828"/>
    </source>
</evidence>
<dbReference type="EMBL" id="LR027880">
    <property type="protein sequence ID" value="VCV23671.1"/>
    <property type="molecule type" value="Genomic_DNA"/>
</dbReference>
<keyword evidence="2 4" id="KW-0012">Acyltransferase</keyword>
<evidence type="ECO:0000256" key="2">
    <source>
        <dbReference type="ARBA" id="ARBA00023315"/>
    </source>
</evidence>
<reference evidence="4 6" key="1">
    <citation type="submission" date="2009-08" db="EMBL/GenBank/DDBJ databases">
        <authorList>
            <person name="Weinstock G."/>
            <person name="Sodergren E."/>
            <person name="Clifton S."/>
            <person name="Fulton L."/>
            <person name="Fulton B."/>
            <person name="Courtney L."/>
            <person name="Fronick C."/>
            <person name="Harrison M."/>
            <person name="Strong C."/>
            <person name="Farmer C."/>
            <person name="Delahaunty K."/>
            <person name="Markovic C."/>
            <person name="Hall O."/>
            <person name="Minx P."/>
            <person name="Tomlinson C."/>
            <person name="Mitreva M."/>
            <person name="Nelson J."/>
            <person name="Hou S."/>
            <person name="Wollam A."/>
            <person name="Pepin K.H."/>
            <person name="Johnson M."/>
            <person name="Bhonagiri V."/>
            <person name="Nash W.E."/>
            <person name="Warren W."/>
            <person name="Chinwalla A."/>
            <person name="Mardis E.R."/>
            <person name="Wilson R.K."/>
        </authorList>
    </citation>
    <scope>NUCLEOTIDE SEQUENCE [LARGE SCALE GENOMIC DNA]</scope>
    <source>
        <strain evidence="4 6">L1-82</strain>
    </source>
</reference>
<dbReference type="InterPro" id="IPR002123">
    <property type="entry name" value="Plipid/glycerol_acylTrfase"/>
</dbReference>
<organism evidence="4 6">
    <name type="scientific">Roseburia intestinalis L1-82</name>
    <dbReference type="NCBI Taxonomy" id="536231"/>
    <lineage>
        <taxon>Bacteria</taxon>
        <taxon>Bacillati</taxon>
        <taxon>Bacillota</taxon>
        <taxon>Clostridia</taxon>
        <taxon>Lachnospirales</taxon>
        <taxon>Lachnospiraceae</taxon>
        <taxon>Roseburia</taxon>
    </lineage>
</organism>
<evidence type="ECO:0000256" key="1">
    <source>
        <dbReference type="ARBA" id="ARBA00022679"/>
    </source>
</evidence>
<keyword evidence="7" id="KW-1185">Reference proteome</keyword>